<dbReference type="Proteomes" id="UP001150266">
    <property type="component" value="Unassembled WGS sequence"/>
</dbReference>
<proteinExistence type="inferred from homology"/>
<dbReference type="InterPro" id="IPR050257">
    <property type="entry name" value="eL8/uL1-like"/>
</dbReference>
<name>A0A9W9AVE4_9AGAR</name>
<keyword evidence="2 4" id="KW-0689">Ribosomal protein</keyword>
<dbReference type="OrthoDB" id="29563at2759"/>
<keyword evidence="8" id="KW-1185">Reference proteome</keyword>
<feature type="compositionally biased region" description="Polar residues" evidence="5">
    <location>
        <begin position="141"/>
        <end position="151"/>
    </location>
</feature>
<comment type="function">
    <text evidence="4">Component of the ribosome.</text>
</comment>
<dbReference type="GO" id="GO:0022625">
    <property type="term" value="C:cytosolic large ribosomal subunit"/>
    <property type="evidence" value="ECO:0007669"/>
    <property type="project" value="UniProtKB-UniRule"/>
</dbReference>
<feature type="domain" description="Ribosomal protein eL8/eL30/eS12/Gadd45" evidence="6">
    <location>
        <begin position="31"/>
        <end position="96"/>
    </location>
</feature>
<sequence length="151" mass="16517">MFSRPEYSALGMTSVASEYETKKPLFVKHGHIVTLIEAKEAAMVVIAHDVDLIELVIFLPVLCRKMGISYVIVKGKALLGTVIHQKTAAVVALQEVKSEGQREIATSVSNPNNYEEQRRQRGGGLCGHKSTQKLRKRAKTAGQNANTASID</sequence>
<evidence type="ECO:0000256" key="1">
    <source>
        <dbReference type="ARBA" id="ARBA00007337"/>
    </source>
</evidence>
<dbReference type="InterPro" id="IPR001921">
    <property type="entry name" value="Ribosomal_eL8_euk"/>
</dbReference>
<dbReference type="InterPro" id="IPR018492">
    <property type="entry name" value="Ribosomal_eL8/Nhp2"/>
</dbReference>
<evidence type="ECO:0000313" key="7">
    <source>
        <dbReference type="EMBL" id="KAJ4490619.1"/>
    </source>
</evidence>
<keyword evidence="3 4" id="KW-0687">Ribonucleoprotein</keyword>
<evidence type="ECO:0000256" key="5">
    <source>
        <dbReference type="SAM" id="MobiDB-lite"/>
    </source>
</evidence>
<feature type="compositionally biased region" description="Basic residues" evidence="5">
    <location>
        <begin position="130"/>
        <end position="139"/>
    </location>
</feature>
<comment type="similarity">
    <text evidence="1 4">Belongs to the eukaryotic ribosomal protein eL8 family.</text>
</comment>
<feature type="region of interest" description="Disordered" evidence="5">
    <location>
        <begin position="102"/>
        <end position="151"/>
    </location>
</feature>
<dbReference type="InterPro" id="IPR004038">
    <property type="entry name" value="Ribosomal_eL8/eL30/eS12/Gad45"/>
</dbReference>
<reference evidence="7" key="1">
    <citation type="submission" date="2022-08" db="EMBL/GenBank/DDBJ databases">
        <title>A Global Phylogenomic Analysis of the Shiitake Genus Lentinula.</title>
        <authorList>
            <consortium name="DOE Joint Genome Institute"/>
            <person name="Sierra-Patev S."/>
            <person name="Min B."/>
            <person name="Naranjo-Ortiz M."/>
            <person name="Looney B."/>
            <person name="Konkel Z."/>
            <person name="Slot J.C."/>
            <person name="Sakamoto Y."/>
            <person name="Steenwyk J.L."/>
            <person name="Rokas A."/>
            <person name="Carro J."/>
            <person name="Camarero S."/>
            <person name="Ferreira P."/>
            <person name="Molpeceres G."/>
            <person name="Ruiz-Duenas F.J."/>
            <person name="Serrano A."/>
            <person name="Henrissat B."/>
            <person name="Drula E."/>
            <person name="Hughes K.W."/>
            <person name="Mata J.L."/>
            <person name="Ishikawa N.K."/>
            <person name="Vargas-Isla R."/>
            <person name="Ushijima S."/>
            <person name="Smith C.A."/>
            <person name="Ahrendt S."/>
            <person name="Andreopoulos W."/>
            <person name="He G."/>
            <person name="Labutti K."/>
            <person name="Lipzen A."/>
            <person name="Ng V."/>
            <person name="Riley R."/>
            <person name="Sandor L."/>
            <person name="Barry K."/>
            <person name="Martinez A.T."/>
            <person name="Xiao Y."/>
            <person name="Gibbons J.G."/>
            <person name="Terashima K."/>
            <person name="Grigoriev I.V."/>
            <person name="Hibbett D.S."/>
        </authorList>
    </citation>
    <scope>NUCLEOTIDE SEQUENCE</scope>
    <source>
        <strain evidence="7">JLM2183</strain>
    </source>
</reference>
<dbReference type="InterPro" id="IPR029064">
    <property type="entry name" value="Ribosomal_eL30-like_sf"/>
</dbReference>
<gene>
    <name evidence="7" type="ORF">J3R30DRAFT_3399923</name>
</gene>
<protein>
    <recommendedName>
        <fullName evidence="4">60S ribosomal protein L8</fullName>
    </recommendedName>
</protein>
<organism evidence="7 8">
    <name type="scientific">Lentinula aciculospora</name>
    <dbReference type="NCBI Taxonomy" id="153920"/>
    <lineage>
        <taxon>Eukaryota</taxon>
        <taxon>Fungi</taxon>
        <taxon>Dikarya</taxon>
        <taxon>Basidiomycota</taxon>
        <taxon>Agaricomycotina</taxon>
        <taxon>Agaricomycetes</taxon>
        <taxon>Agaricomycetidae</taxon>
        <taxon>Agaricales</taxon>
        <taxon>Marasmiineae</taxon>
        <taxon>Omphalotaceae</taxon>
        <taxon>Lentinula</taxon>
    </lineage>
</organism>
<evidence type="ECO:0000313" key="8">
    <source>
        <dbReference type="Proteomes" id="UP001150266"/>
    </source>
</evidence>
<dbReference type="PRINTS" id="PR00882">
    <property type="entry name" value="RIBOSOMALL7A"/>
</dbReference>
<dbReference type="GO" id="GO:0003723">
    <property type="term" value="F:RNA binding"/>
    <property type="evidence" value="ECO:0007669"/>
    <property type="project" value="UniProtKB-UniRule"/>
</dbReference>
<accession>A0A9W9AVE4</accession>
<dbReference type="SUPFAM" id="SSF55315">
    <property type="entry name" value="L30e-like"/>
    <property type="match status" value="1"/>
</dbReference>
<evidence type="ECO:0000256" key="4">
    <source>
        <dbReference type="RuleBase" id="RU367042"/>
    </source>
</evidence>
<dbReference type="EMBL" id="JAOTPV010000001">
    <property type="protein sequence ID" value="KAJ4490619.1"/>
    <property type="molecule type" value="Genomic_DNA"/>
</dbReference>
<dbReference type="Pfam" id="PF01248">
    <property type="entry name" value="Ribosomal_L7Ae"/>
    <property type="match status" value="1"/>
</dbReference>
<evidence type="ECO:0000259" key="6">
    <source>
        <dbReference type="Pfam" id="PF01248"/>
    </source>
</evidence>
<dbReference type="PANTHER" id="PTHR23105">
    <property type="entry name" value="RIBOSOMAL PROTEIN L7AE FAMILY MEMBER"/>
    <property type="match status" value="1"/>
</dbReference>
<evidence type="ECO:0000256" key="2">
    <source>
        <dbReference type="ARBA" id="ARBA00022980"/>
    </source>
</evidence>
<comment type="caution">
    <text evidence="7">The sequence shown here is derived from an EMBL/GenBank/DDBJ whole genome shotgun (WGS) entry which is preliminary data.</text>
</comment>
<dbReference type="Gene3D" id="3.30.1330.30">
    <property type="match status" value="1"/>
</dbReference>
<evidence type="ECO:0000256" key="3">
    <source>
        <dbReference type="ARBA" id="ARBA00023274"/>
    </source>
</evidence>
<dbReference type="PRINTS" id="PR00881">
    <property type="entry name" value="L7ARS6FAMILY"/>
</dbReference>
<feature type="compositionally biased region" description="Polar residues" evidence="5">
    <location>
        <begin position="104"/>
        <end position="114"/>
    </location>
</feature>
<dbReference type="AlphaFoldDB" id="A0A9W9AVE4"/>